<dbReference type="AlphaFoldDB" id="Q8TMR0"/>
<feature type="transmembrane region" description="Helical" evidence="1">
    <location>
        <begin position="177"/>
        <end position="197"/>
    </location>
</feature>
<evidence type="ECO:0000256" key="1">
    <source>
        <dbReference type="SAM" id="Phobius"/>
    </source>
</evidence>
<keyword evidence="3" id="KW-1185">Reference proteome</keyword>
<sequence>MIFMNLIALLSLFIFGLMIFGSIAIYVIITAPVALPYIQAKLSKGMVIILQTQSGKREIIATNRHFKNKKYGSFLPTEDSTFLINGVPVALGHVDISVIPTKAATEAAQKLEEADAEVYTTLEDSAEAALTAGIIDKYDARALYRYSANVTPNYVNSRIEHKVAEILASNRNDIGKLFNYAIIFMMIMIAAGVAYSMTQGGGVSSVAESVQASVSSMQI</sequence>
<dbReference type="Proteomes" id="UP000002487">
    <property type="component" value="Chromosome"/>
</dbReference>
<keyword evidence="1" id="KW-0812">Transmembrane</keyword>
<reference evidence="2 3" key="1">
    <citation type="journal article" date="2002" name="Genome Res.">
        <title>The genome of Methanosarcina acetivorans reveals extensive metabolic and physiological diversity.</title>
        <authorList>
            <person name="Galagan J.E."/>
            <person name="Nusbaum C."/>
            <person name="Roy A."/>
            <person name="Endrizzi M.G."/>
            <person name="Macdonald P."/>
            <person name="FitzHugh W."/>
            <person name="Calvo S."/>
            <person name="Engels R."/>
            <person name="Smirnov S."/>
            <person name="Atnoor D."/>
            <person name="Brown A."/>
            <person name="Allen N."/>
            <person name="Naylor J."/>
            <person name="Stange-Thomann N."/>
            <person name="DeArellano K."/>
            <person name="Johnson R."/>
            <person name="Linton L."/>
            <person name="McEwan P."/>
            <person name="McKernan K."/>
            <person name="Talamas J."/>
            <person name="Tirrell A."/>
            <person name="Ye W."/>
            <person name="Zimmer A."/>
            <person name="Barber R.D."/>
            <person name="Cann I."/>
            <person name="Graham D.E."/>
            <person name="Grahame D.A."/>
            <person name="Guss A."/>
            <person name="Hedderich R."/>
            <person name="Ingram-Smith C."/>
            <person name="Kuettner C.H."/>
            <person name="Krzycki J.A."/>
            <person name="Leigh J.A."/>
            <person name="Li W."/>
            <person name="Liu J."/>
            <person name="Mukhopadhyay B."/>
            <person name="Reeve J.N."/>
            <person name="Smith K."/>
            <person name="Springer T.A."/>
            <person name="Umayam L.A."/>
            <person name="White O."/>
            <person name="White R.H."/>
            <person name="de Macario E.C."/>
            <person name="Ferry J.G."/>
            <person name="Jarrell K.F."/>
            <person name="Jing H."/>
            <person name="Macario A.J.L."/>
            <person name="Paulsen I."/>
            <person name="Pritchett M."/>
            <person name="Sowers K.R."/>
            <person name="Swanson R.V."/>
            <person name="Zinder S.H."/>
            <person name="Lander E."/>
            <person name="Metcalf W.W."/>
            <person name="Birren B."/>
        </authorList>
    </citation>
    <scope>NUCLEOTIDE SEQUENCE [LARGE SCALE GENOMIC DNA]</scope>
    <source>
        <strain evidence="3">ATCC 35395 / DSM 2834 / JCM 12185 / C2A</strain>
    </source>
</reference>
<accession>Q8TMR0</accession>
<gene>
    <name evidence="2" type="ordered locus">MA_2593</name>
</gene>
<evidence type="ECO:0000313" key="2">
    <source>
        <dbReference type="EMBL" id="AAM05974.1"/>
    </source>
</evidence>
<organism evidence="2 3">
    <name type="scientific">Methanosarcina acetivorans (strain ATCC 35395 / DSM 2834 / JCM 12185 / C2A)</name>
    <dbReference type="NCBI Taxonomy" id="188937"/>
    <lineage>
        <taxon>Archaea</taxon>
        <taxon>Methanobacteriati</taxon>
        <taxon>Methanobacteriota</taxon>
        <taxon>Stenosarchaea group</taxon>
        <taxon>Methanomicrobia</taxon>
        <taxon>Methanosarcinales</taxon>
        <taxon>Methanosarcinaceae</taxon>
        <taxon>Methanosarcina</taxon>
    </lineage>
</organism>
<dbReference type="STRING" id="188937.MA_2593"/>
<keyword evidence="1" id="KW-1133">Transmembrane helix</keyword>
<dbReference type="EnsemblBacteria" id="AAM05974">
    <property type="protein sequence ID" value="AAM05974"/>
    <property type="gene ID" value="MA_2593"/>
</dbReference>
<evidence type="ECO:0000313" key="3">
    <source>
        <dbReference type="Proteomes" id="UP000002487"/>
    </source>
</evidence>
<feature type="transmembrane region" description="Helical" evidence="1">
    <location>
        <begin position="6"/>
        <end position="35"/>
    </location>
</feature>
<protein>
    <submittedName>
        <fullName evidence="2">Uncharacterized protein</fullName>
    </submittedName>
</protein>
<dbReference type="EMBL" id="AE010299">
    <property type="protein sequence ID" value="AAM05974.1"/>
    <property type="molecule type" value="Genomic_DNA"/>
</dbReference>
<proteinExistence type="predicted"/>
<keyword evidence="1" id="KW-0472">Membrane</keyword>
<dbReference type="HOGENOM" id="CLU_1399750_0_0_2"/>
<dbReference type="KEGG" id="mac:MA_2593"/>
<dbReference type="InParanoid" id="Q8TMR0"/>
<name>Q8TMR0_METAC</name>